<evidence type="ECO:0000313" key="2">
    <source>
        <dbReference type="EnsemblPlants" id="OMERI07G04160.1"/>
    </source>
</evidence>
<accession>A0A0E0E8D7</accession>
<dbReference type="EnsemblPlants" id="OMERI07G04160.1">
    <property type="protein sequence ID" value="OMERI07G04160.1"/>
    <property type="gene ID" value="OMERI07G04160"/>
</dbReference>
<dbReference type="HOGENOM" id="CLU_2546190_0_0_1"/>
<reference evidence="2" key="1">
    <citation type="submission" date="2015-04" db="UniProtKB">
        <authorList>
            <consortium name="EnsemblPlants"/>
        </authorList>
    </citation>
    <scope>IDENTIFICATION</scope>
</reference>
<feature type="region of interest" description="Disordered" evidence="1">
    <location>
        <begin position="57"/>
        <end position="86"/>
    </location>
</feature>
<dbReference type="Gramene" id="OMERI07G04160.1">
    <property type="protein sequence ID" value="OMERI07G04160.1"/>
    <property type="gene ID" value="OMERI07G04160"/>
</dbReference>
<protein>
    <submittedName>
        <fullName evidence="2">Uncharacterized protein</fullName>
    </submittedName>
</protein>
<dbReference type="Proteomes" id="UP000008021">
    <property type="component" value="Chromosome 7"/>
</dbReference>
<name>A0A0E0E8D7_9ORYZ</name>
<dbReference type="AlphaFoldDB" id="A0A0E0E8D7"/>
<keyword evidence="3" id="KW-1185">Reference proteome</keyword>
<sequence length="86" mass="9063">MRRGAIVDSPLLGPNVGAGLGQGAAIPAVHLDSGRLQQPPSGFRLHNVRNLPLQFTSTHLEGSNPERTPPLSAFTPGGRSRYPRSG</sequence>
<organism evidence="2">
    <name type="scientific">Oryza meridionalis</name>
    <dbReference type="NCBI Taxonomy" id="40149"/>
    <lineage>
        <taxon>Eukaryota</taxon>
        <taxon>Viridiplantae</taxon>
        <taxon>Streptophyta</taxon>
        <taxon>Embryophyta</taxon>
        <taxon>Tracheophyta</taxon>
        <taxon>Spermatophyta</taxon>
        <taxon>Magnoliopsida</taxon>
        <taxon>Liliopsida</taxon>
        <taxon>Poales</taxon>
        <taxon>Poaceae</taxon>
        <taxon>BOP clade</taxon>
        <taxon>Oryzoideae</taxon>
        <taxon>Oryzeae</taxon>
        <taxon>Oryzinae</taxon>
        <taxon>Oryza</taxon>
    </lineage>
</organism>
<evidence type="ECO:0000256" key="1">
    <source>
        <dbReference type="SAM" id="MobiDB-lite"/>
    </source>
</evidence>
<evidence type="ECO:0000313" key="3">
    <source>
        <dbReference type="Proteomes" id="UP000008021"/>
    </source>
</evidence>
<reference evidence="2" key="2">
    <citation type="submission" date="2018-05" db="EMBL/GenBank/DDBJ databases">
        <title>OmerRS3 (Oryza meridionalis Reference Sequence Version 3).</title>
        <authorList>
            <person name="Zhang J."/>
            <person name="Kudrna D."/>
            <person name="Lee S."/>
            <person name="Talag J."/>
            <person name="Welchert J."/>
            <person name="Wing R.A."/>
        </authorList>
    </citation>
    <scope>NUCLEOTIDE SEQUENCE [LARGE SCALE GENOMIC DNA]</scope>
    <source>
        <strain evidence="2">cv. OR44</strain>
    </source>
</reference>
<proteinExistence type="predicted"/>